<accession>A0A7W0C111</accession>
<dbReference type="InterPro" id="IPR043133">
    <property type="entry name" value="GTP-CH-I_C/QueF"/>
</dbReference>
<evidence type="ECO:0000256" key="2">
    <source>
        <dbReference type="ARBA" id="ARBA00005013"/>
    </source>
</evidence>
<dbReference type="Pfam" id="PF02152">
    <property type="entry name" value="FolB"/>
    <property type="match status" value="1"/>
</dbReference>
<evidence type="ECO:0000259" key="7">
    <source>
        <dbReference type="SMART" id="SM00905"/>
    </source>
</evidence>
<dbReference type="InterPro" id="IPR006156">
    <property type="entry name" value="Dihydroneopterin_aldolase"/>
</dbReference>
<evidence type="ECO:0000313" key="9">
    <source>
        <dbReference type="Proteomes" id="UP000523087"/>
    </source>
</evidence>
<dbReference type="NCBIfam" id="TIGR00525">
    <property type="entry name" value="folB"/>
    <property type="match status" value="1"/>
</dbReference>
<dbReference type="AlphaFoldDB" id="A0A7W0C111"/>
<dbReference type="GO" id="GO:0046656">
    <property type="term" value="P:folic acid biosynthetic process"/>
    <property type="evidence" value="ECO:0007669"/>
    <property type="project" value="UniProtKB-UniRule"/>
</dbReference>
<dbReference type="EC" id="4.1.2.25" evidence="6"/>
<dbReference type="UniPathway" id="UPA00077">
    <property type="reaction ID" value="UER00154"/>
</dbReference>
<dbReference type="Gene3D" id="3.30.1130.10">
    <property type="match status" value="1"/>
</dbReference>
<dbReference type="Proteomes" id="UP000523087">
    <property type="component" value="Unassembled WGS sequence"/>
</dbReference>
<evidence type="ECO:0000256" key="6">
    <source>
        <dbReference type="RuleBase" id="RU362079"/>
    </source>
</evidence>
<evidence type="ECO:0000256" key="3">
    <source>
        <dbReference type="ARBA" id="ARBA00005708"/>
    </source>
</evidence>
<keyword evidence="5 6" id="KW-0456">Lyase</keyword>
<dbReference type="SMART" id="SM00905">
    <property type="entry name" value="FolB"/>
    <property type="match status" value="1"/>
</dbReference>
<dbReference type="EMBL" id="JACDUT010000016">
    <property type="protein sequence ID" value="MBA2876731.1"/>
    <property type="molecule type" value="Genomic_DNA"/>
</dbReference>
<evidence type="ECO:0000256" key="4">
    <source>
        <dbReference type="ARBA" id="ARBA00022909"/>
    </source>
</evidence>
<dbReference type="PANTHER" id="PTHR42844:SF1">
    <property type="entry name" value="DIHYDRONEOPTERIN ALDOLASE 1-RELATED"/>
    <property type="match status" value="1"/>
</dbReference>
<comment type="similarity">
    <text evidence="3 6">Belongs to the DHNA family.</text>
</comment>
<dbReference type="PANTHER" id="PTHR42844">
    <property type="entry name" value="DIHYDRONEOPTERIN ALDOLASE 1-RELATED"/>
    <property type="match status" value="1"/>
</dbReference>
<organism evidence="8 9">
    <name type="scientific">Thermaerobacillus caldiproteolyticus</name>
    <dbReference type="NCBI Taxonomy" id="247480"/>
    <lineage>
        <taxon>Bacteria</taxon>
        <taxon>Bacillati</taxon>
        <taxon>Bacillota</taxon>
        <taxon>Bacilli</taxon>
        <taxon>Bacillales</taxon>
        <taxon>Anoxybacillaceae</taxon>
        <taxon>Thermaerobacillus</taxon>
    </lineage>
</organism>
<dbReference type="InterPro" id="IPR006157">
    <property type="entry name" value="FolB_dom"/>
</dbReference>
<name>A0A7W0C111_9BACL</name>
<dbReference type="GO" id="GO:0004150">
    <property type="term" value="F:dihydroneopterin aldolase activity"/>
    <property type="evidence" value="ECO:0007669"/>
    <property type="project" value="UniProtKB-UniRule"/>
</dbReference>
<evidence type="ECO:0000256" key="5">
    <source>
        <dbReference type="ARBA" id="ARBA00023239"/>
    </source>
</evidence>
<dbReference type="GO" id="GO:0046654">
    <property type="term" value="P:tetrahydrofolate biosynthetic process"/>
    <property type="evidence" value="ECO:0007669"/>
    <property type="project" value="UniProtKB-UniRule"/>
</dbReference>
<comment type="function">
    <text evidence="6">Catalyzes the conversion of 7,8-dihydroneopterin to 6-hydroxymethyl-7,8-dihydropterin.</text>
</comment>
<dbReference type="CDD" id="cd00534">
    <property type="entry name" value="DHNA_DHNTPE"/>
    <property type="match status" value="1"/>
</dbReference>
<sequence length="126" mass="14380">MEKGAIVIDKIYVNRMEFYGYHGALPEEHVLGQRFFVDLIVETDLQKAGNSDRLDDTVNYAKLYEICKEVVEERQFALIEAVAENIAHNILSSFPTIDRCTVKVIKPNPPIKGHYESVAVEIVRSR</sequence>
<comment type="pathway">
    <text evidence="2 6">Cofactor biosynthesis; tetrahydrofolate biosynthesis; 2-amino-4-hydroxy-6-hydroxymethyl-7,8-dihydropteridine diphosphate from 7,8-dihydroneopterin triphosphate: step 3/4.</text>
</comment>
<comment type="catalytic activity">
    <reaction evidence="1 6">
        <text>7,8-dihydroneopterin = 6-hydroxymethyl-7,8-dihydropterin + glycolaldehyde</text>
        <dbReference type="Rhea" id="RHEA:10540"/>
        <dbReference type="ChEBI" id="CHEBI:17001"/>
        <dbReference type="ChEBI" id="CHEBI:17071"/>
        <dbReference type="ChEBI" id="CHEBI:44841"/>
        <dbReference type="EC" id="4.1.2.25"/>
    </reaction>
</comment>
<gene>
    <name evidence="8" type="ORF">HNR31_003549</name>
</gene>
<keyword evidence="9" id="KW-1185">Reference proteome</keyword>
<evidence type="ECO:0000256" key="1">
    <source>
        <dbReference type="ARBA" id="ARBA00001353"/>
    </source>
</evidence>
<comment type="caution">
    <text evidence="8">The sequence shown here is derived from an EMBL/GenBank/DDBJ whole genome shotgun (WGS) entry which is preliminary data.</text>
</comment>
<evidence type="ECO:0000313" key="8">
    <source>
        <dbReference type="EMBL" id="MBA2876731.1"/>
    </source>
</evidence>
<feature type="domain" description="Dihydroneopterin aldolase/epimerase" evidence="7">
    <location>
        <begin position="11"/>
        <end position="124"/>
    </location>
</feature>
<keyword evidence="4 6" id="KW-0289">Folate biosynthesis</keyword>
<dbReference type="SUPFAM" id="SSF55620">
    <property type="entry name" value="Tetrahydrobiopterin biosynthesis enzymes-like"/>
    <property type="match status" value="1"/>
</dbReference>
<dbReference type="NCBIfam" id="TIGR00526">
    <property type="entry name" value="folB_dom"/>
    <property type="match status" value="1"/>
</dbReference>
<proteinExistence type="inferred from homology"/>
<dbReference type="FunFam" id="3.30.1130.10:FF:000003">
    <property type="entry name" value="7,8-dihydroneopterin aldolase"/>
    <property type="match status" value="1"/>
</dbReference>
<dbReference type="GO" id="GO:0005737">
    <property type="term" value="C:cytoplasm"/>
    <property type="evidence" value="ECO:0007669"/>
    <property type="project" value="TreeGrafter"/>
</dbReference>
<protein>
    <recommendedName>
        <fullName evidence="6">7,8-dihydroneopterin aldolase</fullName>
        <ecNumber evidence="6">4.1.2.25</ecNumber>
    </recommendedName>
</protein>
<reference evidence="8 9" key="1">
    <citation type="submission" date="2020-07" db="EMBL/GenBank/DDBJ databases">
        <title>Genomic Encyclopedia of Type Strains, Phase IV (KMG-IV): sequencing the most valuable type-strain genomes for metagenomic binning, comparative biology and taxonomic classification.</title>
        <authorList>
            <person name="Goeker M."/>
        </authorList>
    </citation>
    <scope>NUCLEOTIDE SEQUENCE [LARGE SCALE GENOMIC DNA]</scope>
    <source>
        <strain evidence="8 9">DSM 15730</strain>
    </source>
</reference>